<protein>
    <submittedName>
        <fullName evidence="3">Endonuclease/exonuclease/phosphatase</fullName>
    </submittedName>
</protein>
<dbReference type="GO" id="GO:0004519">
    <property type="term" value="F:endonuclease activity"/>
    <property type="evidence" value="ECO:0007669"/>
    <property type="project" value="UniProtKB-KW"/>
</dbReference>
<sequence>MIEAPARRVGGRTATALVVLLAVGFLVPALTRLLGVDGNRYLAATTALTPLVTAAGVLVGALALLLRRWPVALVVLPVCLLLAASLTPRAIADDRPAGAGLPLRVMASNFLVGKADAEVVVREVIERDVDVLAMQELSPAMVRDLEDAGLDAVLPHRVLEDEPGGSGSGIASRYPLTPAHLVGPSSFRQASAVVELPNGNDVEVVSVHPMPPVEPQGPAQWRRDLAALPPRNADGPIRVLAGDFNATLDHAPLRRLLGTGYADAADRVGAGLTPTWPNEGVVPPLVALDHVLVDDRCPVDWFTAVDVPGSDHRAVVAQFVVPD</sequence>
<evidence type="ECO:0000259" key="2">
    <source>
        <dbReference type="Pfam" id="PF03372"/>
    </source>
</evidence>
<keyword evidence="1" id="KW-0472">Membrane</keyword>
<keyword evidence="3" id="KW-0378">Hydrolase</keyword>
<organism evidence="3 4">
    <name type="scientific">Actinosynnema pretiosum</name>
    <dbReference type="NCBI Taxonomy" id="42197"/>
    <lineage>
        <taxon>Bacteria</taxon>
        <taxon>Bacillati</taxon>
        <taxon>Actinomycetota</taxon>
        <taxon>Actinomycetes</taxon>
        <taxon>Pseudonocardiales</taxon>
        <taxon>Pseudonocardiaceae</taxon>
        <taxon>Actinosynnema</taxon>
    </lineage>
</organism>
<dbReference type="RefSeq" id="WP_096491197.1">
    <property type="nucleotide sequence ID" value="NZ_CP023445.1"/>
</dbReference>
<dbReference type="InterPro" id="IPR036691">
    <property type="entry name" value="Endo/exonu/phosph_ase_sf"/>
</dbReference>
<dbReference type="GO" id="GO:0004527">
    <property type="term" value="F:exonuclease activity"/>
    <property type="evidence" value="ECO:0007669"/>
    <property type="project" value="UniProtKB-KW"/>
</dbReference>
<evidence type="ECO:0000256" key="1">
    <source>
        <dbReference type="SAM" id="Phobius"/>
    </source>
</evidence>
<feature type="transmembrane region" description="Helical" evidence="1">
    <location>
        <begin position="69"/>
        <end position="86"/>
    </location>
</feature>
<keyword evidence="3" id="KW-0540">Nuclease</keyword>
<dbReference type="Pfam" id="PF03372">
    <property type="entry name" value="Exo_endo_phos"/>
    <property type="match status" value="1"/>
</dbReference>
<reference evidence="3" key="1">
    <citation type="submission" date="2017-09" db="EMBL/GenBank/DDBJ databases">
        <title>Complete Genome Sequence of ansamitocin-producing Bacterium Actinosynnema pretiosum X47.</title>
        <authorList>
            <person name="Cao G."/>
            <person name="Zong G."/>
            <person name="Zhong C."/>
            <person name="Fu J."/>
        </authorList>
    </citation>
    <scope>NUCLEOTIDE SEQUENCE [LARGE SCALE GENOMIC DNA]</scope>
    <source>
        <strain evidence="3">X47</strain>
    </source>
</reference>
<dbReference type="AlphaFoldDB" id="A0A290YZJ3"/>
<dbReference type="InterPro" id="IPR005135">
    <property type="entry name" value="Endo/exonuclease/phosphatase"/>
</dbReference>
<keyword evidence="3" id="KW-0255">Endonuclease</keyword>
<keyword evidence="1" id="KW-1133">Transmembrane helix</keyword>
<evidence type="ECO:0000313" key="4">
    <source>
        <dbReference type="Proteomes" id="UP000218505"/>
    </source>
</evidence>
<evidence type="ECO:0000313" key="3">
    <source>
        <dbReference type="EMBL" id="ATE52167.1"/>
    </source>
</evidence>
<accession>A0A290YZJ3</accession>
<name>A0A290YZJ3_9PSEU</name>
<dbReference type="SUPFAM" id="SSF56219">
    <property type="entry name" value="DNase I-like"/>
    <property type="match status" value="1"/>
</dbReference>
<dbReference type="Gene3D" id="3.60.10.10">
    <property type="entry name" value="Endonuclease/exonuclease/phosphatase"/>
    <property type="match status" value="1"/>
</dbReference>
<keyword evidence="1" id="KW-0812">Transmembrane</keyword>
<feature type="domain" description="Endonuclease/exonuclease/phosphatase" evidence="2">
    <location>
        <begin position="120"/>
        <end position="312"/>
    </location>
</feature>
<proteinExistence type="predicted"/>
<dbReference type="Proteomes" id="UP000218505">
    <property type="component" value="Chromosome"/>
</dbReference>
<dbReference type="KEGG" id="apre:CNX65_01730"/>
<feature type="transmembrane region" description="Helical" evidence="1">
    <location>
        <begin position="41"/>
        <end position="63"/>
    </location>
</feature>
<keyword evidence="4" id="KW-1185">Reference proteome</keyword>
<gene>
    <name evidence="3" type="ORF">CNX65_01730</name>
</gene>
<dbReference type="EMBL" id="CP023445">
    <property type="protein sequence ID" value="ATE52167.1"/>
    <property type="molecule type" value="Genomic_DNA"/>
</dbReference>
<feature type="transmembrane region" description="Helical" evidence="1">
    <location>
        <begin position="14"/>
        <end position="34"/>
    </location>
</feature>